<evidence type="ECO:0000256" key="1">
    <source>
        <dbReference type="SAM" id="Phobius"/>
    </source>
</evidence>
<proteinExistence type="predicted"/>
<keyword evidence="4" id="KW-1185">Reference proteome</keyword>
<sequence>MPSTTSWWPIRLASSGSEPGWFSGVSYGRWRWLSWSRPELSFLSVMVDDVVWKVVVAFESVALVSMLGFFFLFYGCTSARSVLRKTQPFSTPSLARFYSKPAPYAVKVGIPEFLSGIGGGVETHVARLEAELVDLSKLLVTRTLKLKKFGIPCKHRKLILKYSQKYRLGLWKPRADAIKA</sequence>
<feature type="domain" description="Small ribosomal subunit protein mS41 SAM" evidence="2">
    <location>
        <begin position="110"/>
        <end position="169"/>
    </location>
</feature>
<dbReference type="PANTHER" id="PTHR34955">
    <property type="entry name" value="IGR MOTIF PROTEIN"/>
    <property type="match status" value="1"/>
</dbReference>
<dbReference type="Proteomes" id="UP000824890">
    <property type="component" value="Unassembled WGS sequence"/>
</dbReference>
<evidence type="ECO:0000313" key="3">
    <source>
        <dbReference type="EMBL" id="KAH0870187.1"/>
    </source>
</evidence>
<dbReference type="InterPro" id="IPR019083">
    <property type="entry name" value="SAM_Ribosomal_mS41"/>
</dbReference>
<accession>A0ABQ7YPZ8</accession>
<protein>
    <recommendedName>
        <fullName evidence="2">Small ribosomal subunit protein mS41 SAM domain-containing protein</fullName>
    </recommendedName>
</protein>
<organism evidence="3 4">
    <name type="scientific">Brassica napus</name>
    <name type="common">Rape</name>
    <dbReference type="NCBI Taxonomy" id="3708"/>
    <lineage>
        <taxon>Eukaryota</taxon>
        <taxon>Viridiplantae</taxon>
        <taxon>Streptophyta</taxon>
        <taxon>Embryophyta</taxon>
        <taxon>Tracheophyta</taxon>
        <taxon>Spermatophyta</taxon>
        <taxon>Magnoliopsida</taxon>
        <taxon>eudicotyledons</taxon>
        <taxon>Gunneridae</taxon>
        <taxon>Pentapetalae</taxon>
        <taxon>rosids</taxon>
        <taxon>malvids</taxon>
        <taxon>Brassicales</taxon>
        <taxon>Brassicaceae</taxon>
        <taxon>Brassiceae</taxon>
        <taxon>Brassica</taxon>
    </lineage>
</organism>
<comment type="caution">
    <text evidence="3">The sequence shown here is derived from an EMBL/GenBank/DDBJ whole genome shotgun (WGS) entry which is preliminary data.</text>
</comment>
<keyword evidence="1" id="KW-0812">Transmembrane</keyword>
<evidence type="ECO:0000259" key="2">
    <source>
        <dbReference type="SMART" id="SM01238"/>
    </source>
</evidence>
<keyword evidence="1" id="KW-1133">Transmembrane helix</keyword>
<name>A0ABQ7YPZ8_BRANA</name>
<feature type="transmembrane region" description="Helical" evidence="1">
    <location>
        <begin position="50"/>
        <end position="75"/>
    </location>
</feature>
<gene>
    <name evidence="3" type="ORF">HID58_077209</name>
</gene>
<dbReference type="PANTHER" id="PTHR34955:SF2">
    <property type="entry name" value="IGR MOTIF PROTEIN"/>
    <property type="match status" value="1"/>
</dbReference>
<dbReference type="EMBL" id="JAGKQM010000017">
    <property type="protein sequence ID" value="KAH0870187.1"/>
    <property type="molecule type" value="Genomic_DNA"/>
</dbReference>
<reference evidence="3 4" key="1">
    <citation type="submission" date="2021-05" db="EMBL/GenBank/DDBJ databases">
        <title>Genome Assembly of Synthetic Allotetraploid Brassica napus Reveals Homoeologous Exchanges between Subgenomes.</title>
        <authorList>
            <person name="Davis J.T."/>
        </authorList>
    </citation>
    <scope>NUCLEOTIDE SEQUENCE [LARGE SCALE GENOMIC DNA]</scope>
    <source>
        <strain evidence="4">cv. Da-Ae</strain>
        <tissue evidence="3">Seedling</tissue>
    </source>
</reference>
<evidence type="ECO:0000313" key="4">
    <source>
        <dbReference type="Proteomes" id="UP000824890"/>
    </source>
</evidence>
<dbReference type="Pfam" id="PF09597">
    <property type="entry name" value="SAM_Ribosomal_mS41"/>
    <property type="match status" value="1"/>
</dbReference>
<dbReference type="SMART" id="SM01238">
    <property type="entry name" value="IGR"/>
    <property type="match status" value="1"/>
</dbReference>
<keyword evidence="1" id="KW-0472">Membrane</keyword>